<evidence type="ECO:0000313" key="1">
    <source>
        <dbReference type="EMBL" id="GAG77374.1"/>
    </source>
</evidence>
<comment type="caution">
    <text evidence="1">The sequence shown here is derived from an EMBL/GenBank/DDBJ whole genome shotgun (WGS) entry which is preliminary data.</text>
</comment>
<name>X1A6K7_9ZZZZ</name>
<accession>X1A6K7</accession>
<organism evidence="1">
    <name type="scientific">marine sediment metagenome</name>
    <dbReference type="NCBI Taxonomy" id="412755"/>
    <lineage>
        <taxon>unclassified sequences</taxon>
        <taxon>metagenomes</taxon>
        <taxon>ecological metagenomes</taxon>
    </lineage>
</organism>
<protein>
    <submittedName>
        <fullName evidence="1">Uncharacterized protein</fullName>
    </submittedName>
</protein>
<proteinExistence type="predicted"/>
<gene>
    <name evidence="1" type="ORF">S01H4_35268</name>
</gene>
<reference evidence="1" key="1">
    <citation type="journal article" date="2014" name="Front. Microbiol.">
        <title>High frequency of phylogenetically diverse reductive dehalogenase-homologous genes in deep subseafloor sedimentary metagenomes.</title>
        <authorList>
            <person name="Kawai M."/>
            <person name="Futagami T."/>
            <person name="Toyoda A."/>
            <person name="Takaki Y."/>
            <person name="Nishi S."/>
            <person name="Hori S."/>
            <person name="Arai W."/>
            <person name="Tsubouchi T."/>
            <person name="Morono Y."/>
            <person name="Uchiyama I."/>
            <person name="Ito T."/>
            <person name="Fujiyama A."/>
            <person name="Inagaki F."/>
            <person name="Takami H."/>
        </authorList>
    </citation>
    <scope>NUCLEOTIDE SEQUENCE</scope>
    <source>
        <strain evidence="1">Expedition CK06-06</strain>
    </source>
</reference>
<feature type="non-terminal residue" evidence="1">
    <location>
        <position position="1"/>
    </location>
</feature>
<dbReference type="AlphaFoldDB" id="X1A6K7"/>
<sequence length="36" mass="3661">SPTGLAMISLNNSRIEAGVADGMKGVLVFVREGDGV</sequence>
<dbReference type="EMBL" id="BART01018730">
    <property type="protein sequence ID" value="GAG77374.1"/>
    <property type="molecule type" value="Genomic_DNA"/>
</dbReference>